<evidence type="ECO:0000313" key="2">
    <source>
        <dbReference type="EMBL" id="EFN89611.1"/>
    </source>
</evidence>
<organism evidence="3">
    <name type="scientific">Harpegnathos saltator</name>
    <name type="common">Jerdon's jumping ant</name>
    <dbReference type="NCBI Taxonomy" id="610380"/>
    <lineage>
        <taxon>Eukaryota</taxon>
        <taxon>Metazoa</taxon>
        <taxon>Ecdysozoa</taxon>
        <taxon>Arthropoda</taxon>
        <taxon>Hexapoda</taxon>
        <taxon>Insecta</taxon>
        <taxon>Pterygota</taxon>
        <taxon>Neoptera</taxon>
        <taxon>Endopterygota</taxon>
        <taxon>Hymenoptera</taxon>
        <taxon>Apocrita</taxon>
        <taxon>Aculeata</taxon>
        <taxon>Formicoidea</taxon>
        <taxon>Formicidae</taxon>
        <taxon>Ponerinae</taxon>
        <taxon>Ponerini</taxon>
        <taxon>Harpegnathos</taxon>
    </lineage>
</organism>
<evidence type="ECO:0000313" key="3">
    <source>
        <dbReference type="Proteomes" id="UP000008237"/>
    </source>
</evidence>
<name>E2B3U2_HARSA</name>
<keyword evidence="3" id="KW-1185">Reference proteome</keyword>
<dbReference type="EMBL" id="GL445407">
    <property type="protein sequence ID" value="EFN89611.1"/>
    <property type="molecule type" value="Genomic_DNA"/>
</dbReference>
<feature type="compositionally biased region" description="Basic residues" evidence="1">
    <location>
        <begin position="1"/>
        <end position="14"/>
    </location>
</feature>
<evidence type="ECO:0000256" key="1">
    <source>
        <dbReference type="SAM" id="MobiDB-lite"/>
    </source>
</evidence>
<sequence length="150" mass="16083">MTRTRTRTPRTPRTTRRDGRGRSSYLSRDGAVARRRDVAVLGSIYDGARERLAQHTAERLVDSVARGRVRITFLWPQSQHHVVVGLALRSDSGSGSGSGSDGTRASSRQHERVLTGAGSPAATYSARGRGIRAGLVTPTGEARASLTNTS</sequence>
<feature type="region of interest" description="Disordered" evidence="1">
    <location>
        <begin position="89"/>
        <end position="150"/>
    </location>
</feature>
<feature type="region of interest" description="Disordered" evidence="1">
    <location>
        <begin position="1"/>
        <end position="30"/>
    </location>
</feature>
<reference evidence="2 3" key="1">
    <citation type="journal article" date="2010" name="Science">
        <title>Genomic comparison of the ants Camponotus floridanus and Harpegnathos saltator.</title>
        <authorList>
            <person name="Bonasio R."/>
            <person name="Zhang G."/>
            <person name="Ye C."/>
            <person name="Mutti N.S."/>
            <person name="Fang X."/>
            <person name="Qin N."/>
            <person name="Donahue G."/>
            <person name="Yang P."/>
            <person name="Li Q."/>
            <person name="Li C."/>
            <person name="Zhang P."/>
            <person name="Huang Z."/>
            <person name="Berger S.L."/>
            <person name="Reinberg D."/>
            <person name="Wang J."/>
            <person name="Liebig J."/>
        </authorList>
    </citation>
    <scope>NUCLEOTIDE SEQUENCE [LARGE SCALE GENOMIC DNA]</scope>
    <source>
        <strain evidence="2 3">R22 G/1</strain>
    </source>
</reference>
<dbReference type="InParanoid" id="E2B3U2"/>
<dbReference type="AlphaFoldDB" id="E2B3U2"/>
<gene>
    <name evidence="2" type="ORF">EAI_09319</name>
</gene>
<proteinExistence type="predicted"/>
<accession>E2B3U2</accession>
<dbReference type="Proteomes" id="UP000008237">
    <property type="component" value="Unassembled WGS sequence"/>
</dbReference>
<protein>
    <submittedName>
        <fullName evidence="2">Uncharacterized protein</fullName>
    </submittedName>
</protein>